<evidence type="ECO:0000313" key="3">
    <source>
        <dbReference type="Proteomes" id="UP000198878"/>
    </source>
</evidence>
<organism evidence="2 3">
    <name type="scientific">Amycolatopsis pretoriensis</name>
    <dbReference type="NCBI Taxonomy" id="218821"/>
    <lineage>
        <taxon>Bacteria</taxon>
        <taxon>Bacillati</taxon>
        <taxon>Actinomycetota</taxon>
        <taxon>Actinomycetes</taxon>
        <taxon>Pseudonocardiales</taxon>
        <taxon>Pseudonocardiaceae</taxon>
        <taxon>Amycolatopsis</taxon>
    </lineage>
</organism>
<feature type="transmembrane region" description="Helical" evidence="1">
    <location>
        <begin position="63"/>
        <end position="84"/>
    </location>
</feature>
<keyword evidence="1" id="KW-0812">Transmembrane</keyword>
<accession>A0A1H5QYK7</accession>
<protein>
    <recommendedName>
        <fullName evidence="4">DUF998 domain-containing protein</fullName>
    </recommendedName>
</protein>
<dbReference type="EMBL" id="FNUJ01000005">
    <property type="protein sequence ID" value="SEF30914.1"/>
    <property type="molecule type" value="Genomic_DNA"/>
</dbReference>
<evidence type="ECO:0000256" key="1">
    <source>
        <dbReference type="SAM" id="Phobius"/>
    </source>
</evidence>
<name>A0A1H5QYK7_9PSEU</name>
<keyword evidence="3" id="KW-1185">Reference proteome</keyword>
<evidence type="ECO:0008006" key="4">
    <source>
        <dbReference type="Google" id="ProtNLM"/>
    </source>
</evidence>
<reference evidence="3" key="1">
    <citation type="submission" date="2016-10" db="EMBL/GenBank/DDBJ databases">
        <authorList>
            <person name="Varghese N."/>
            <person name="Submissions S."/>
        </authorList>
    </citation>
    <scope>NUCLEOTIDE SEQUENCE [LARGE SCALE GENOMIC DNA]</scope>
    <source>
        <strain evidence="3">DSM 44654</strain>
    </source>
</reference>
<gene>
    <name evidence="2" type="ORF">SAMN05421837_105473</name>
</gene>
<feature type="transmembrane region" description="Helical" evidence="1">
    <location>
        <begin position="96"/>
        <end position="114"/>
    </location>
</feature>
<proteinExistence type="predicted"/>
<feature type="transmembrane region" description="Helical" evidence="1">
    <location>
        <begin position="126"/>
        <end position="146"/>
    </location>
</feature>
<sequence length="285" mass="30013">MPFFENLNGMGTEQGKRTRPWRLVALGAIGWGLFTAVVLHIISSRNPVYDTLSSYTVTDRGDGMLAASVLSLAIGSLAVLGALHAAGVPMSRTTRLLLALWSLGLAAAAVFPASYPEAPDPVSGEIHLYACLVAFLSLPGAAISLLESLRGRPERAAVVTAIRLSAVAFGLFAISFVFVRLSEAGVEPFREISDAFPIGVTQRLLLLADVVLLLTLLRVATRLESAFDGRREFGGVAVQAGHPAGVQEHHVVVRGEVAGPFDQRGGHLAGVHGIEHDALGAAEKP</sequence>
<keyword evidence="1" id="KW-1133">Transmembrane helix</keyword>
<dbReference type="SUPFAM" id="SSF103473">
    <property type="entry name" value="MFS general substrate transporter"/>
    <property type="match status" value="1"/>
</dbReference>
<keyword evidence="1" id="KW-0472">Membrane</keyword>
<dbReference type="InterPro" id="IPR036259">
    <property type="entry name" value="MFS_trans_sf"/>
</dbReference>
<feature type="transmembrane region" description="Helical" evidence="1">
    <location>
        <begin position="201"/>
        <end position="221"/>
    </location>
</feature>
<dbReference type="Pfam" id="PF06197">
    <property type="entry name" value="DUF998"/>
    <property type="match status" value="1"/>
</dbReference>
<dbReference type="Proteomes" id="UP000198878">
    <property type="component" value="Unassembled WGS sequence"/>
</dbReference>
<dbReference type="STRING" id="218821.SAMN05421837_105473"/>
<dbReference type="AlphaFoldDB" id="A0A1H5QYK7"/>
<feature type="transmembrane region" description="Helical" evidence="1">
    <location>
        <begin position="158"/>
        <end position="181"/>
    </location>
</feature>
<dbReference type="InterPro" id="IPR009339">
    <property type="entry name" value="DUF998"/>
</dbReference>
<feature type="transmembrane region" description="Helical" evidence="1">
    <location>
        <begin position="21"/>
        <end position="43"/>
    </location>
</feature>
<evidence type="ECO:0000313" key="2">
    <source>
        <dbReference type="EMBL" id="SEF30914.1"/>
    </source>
</evidence>